<proteinExistence type="inferred from homology"/>
<evidence type="ECO:0000313" key="6">
    <source>
        <dbReference type="EMBL" id="TQV83552.1"/>
    </source>
</evidence>
<feature type="active site" description="Proton acceptor" evidence="4">
    <location>
        <position position="142"/>
    </location>
</feature>
<dbReference type="InterPro" id="IPR001509">
    <property type="entry name" value="Epimerase_deHydtase"/>
</dbReference>
<keyword evidence="2 4" id="KW-0413">Isomerase</keyword>
<feature type="binding site" evidence="4">
    <location>
        <position position="183"/>
    </location>
    <ligand>
        <name>NADP(+)</name>
        <dbReference type="ChEBI" id="CHEBI:58349"/>
    </ligand>
</feature>
<dbReference type="InterPro" id="IPR011912">
    <property type="entry name" value="Heptose_epim"/>
</dbReference>
<dbReference type="SUPFAM" id="SSF51735">
    <property type="entry name" value="NAD(P)-binding Rossmann-fold domains"/>
    <property type="match status" value="1"/>
</dbReference>
<protein>
    <recommendedName>
        <fullName evidence="4">ADP-L-glycero-D-manno-heptose-6-epimerase</fullName>
        <ecNumber evidence="4">5.1.3.20</ecNumber>
    </recommendedName>
    <alternativeName>
        <fullName evidence="4">ADP-L-glycero-beta-D-manno-heptose-6-epimerase</fullName>
        <shortName evidence="4">ADP-glyceromanno-heptose 6-epimerase</shortName>
        <shortName evidence="4">ADP-hep 6-epimerase</shortName>
        <shortName evidence="4">AGME</shortName>
    </alternativeName>
</protein>
<keyword evidence="1 4" id="KW-0521">NADP</keyword>
<accession>A0A545U247</accession>
<dbReference type="GO" id="GO:0097171">
    <property type="term" value="P:ADP-L-glycero-beta-D-manno-heptose biosynthetic process"/>
    <property type="evidence" value="ECO:0007669"/>
    <property type="project" value="UniProtKB-UniPathway"/>
</dbReference>
<dbReference type="Pfam" id="PF01370">
    <property type="entry name" value="Epimerase"/>
    <property type="match status" value="1"/>
</dbReference>
<dbReference type="EC" id="5.1.3.20" evidence="4"/>
<dbReference type="PANTHER" id="PTHR43103">
    <property type="entry name" value="NUCLEOSIDE-DIPHOSPHATE-SUGAR EPIMERASE"/>
    <property type="match status" value="1"/>
</dbReference>
<feature type="active site" description="Proton acceptor" evidence="4">
    <location>
        <position position="183"/>
    </location>
</feature>
<feature type="binding site" evidence="4">
    <location>
        <begin position="206"/>
        <end position="209"/>
    </location>
    <ligand>
        <name>substrate</name>
    </ligand>
</feature>
<dbReference type="SMART" id="SM00822">
    <property type="entry name" value="PKS_KR"/>
    <property type="match status" value="1"/>
</dbReference>
<feature type="binding site" evidence="4">
    <location>
        <position position="175"/>
    </location>
    <ligand>
        <name>NADP(+)</name>
        <dbReference type="ChEBI" id="CHEBI:58349"/>
    </ligand>
</feature>
<comment type="similarity">
    <text evidence="4">Belongs to the NAD(P)-dependent epimerase/dehydratase family. HldD subfamily.</text>
</comment>
<feature type="binding site" evidence="4">
    <location>
        <position position="285"/>
    </location>
    <ligand>
        <name>substrate</name>
    </ligand>
</feature>
<dbReference type="Proteomes" id="UP000315252">
    <property type="component" value="Unassembled WGS sequence"/>
</dbReference>
<evidence type="ECO:0000256" key="4">
    <source>
        <dbReference type="HAMAP-Rule" id="MF_01601"/>
    </source>
</evidence>
<comment type="subunit">
    <text evidence="4">Homopentamer.</text>
</comment>
<dbReference type="CDD" id="cd05248">
    <property type="entry name" value="ADP_GME_SDR_e"/>
    <property type="match status" value="1"/>
</dbReference>
<evidence type="ECO:0000313" key="7">
    <source>
        <dbReference type="Proteomes" id="UP000315252"/>
    </source>
</evidence>
<evidence type="ECO:0000256" key="1">
    <source>
        <dbReference type="ARBA" id="ARBA00022857"/>
    </source>
</evidence>
<keyword evidence="3 4" id="KW-0119">Carbohydrate metabolism</keyword>
<feature type="binding site" evidence="4">
    <location>
        <position position="185"/>
    </location>
    <ligand>
        <name>substrate</name>
    </ligand>
</feature>
<dbReference type="PANTHER" id="PTHR43103:SF3">
    <property type="entry name" value="ADP-L-GLYCERO-D-MANNO-HEPTOSE-6-EPIMERASE"/>
    <property type="match status" value="1"/>
</dbReference>
<feature type="binding site" evidence="4">
    <location>
        <begin position="10"/>
        <end position="11"/>
    </location>
    <ligand>
        <name>NADP(+)</name>
        <dbReference type="ChEBI" id="CHEBI:58349"/>
    </ligand>
</feature>
<dbReference type="AlphaFoldDB" id="A0A545U247"/>
<comment type="caution">
    <text evidence="6">The sequence shown here is derived from an EMBL/GenBank/DDBJ whole genome shotgun (WGS) entry which is preliminary data.</text>
</comment>
<feature type="binding site" evidence="4">
    <location>
        <position position="146"/>
    </location>
    <ligand>
        <name>NADP(+)</name>
        <dbReference type="ChEBI" id="CHEBI:58349"/>
    </ligand>
</feature>
<dbReference type="GO" id="GO:0008712">
    <property type="term" value="F:ADP-glyceromanno-heptose 6-epimerase activity"/>
    <property type="evidence" value="ECO:0007669"/>
    <property type="project" value="UniProtKB-UniRule"/>
</dbReference>
<dbReference type="OrthoDB" id="9801785at2"/>
<keyword evidence="7" id="KW-1185">Reference proteome</keyword>
<feature type="domain" description="Ketoreductase" evidence="5">
    <location>
        <begin position="2"/>
        <end position="155"/>
    </location>
</feature>
<evidence type="ECO:0000256" key="3">
    <source>
        <dbReference type="ARBA" id="ARBA00023277"/>
    </source>
</evidence>
<dbReference type="InterPro" id="IPR036291">
    <property type="entry name" value="NAD(P)-bd_dom_sf"/>
</dbReference>
<dbReference type="GO" id="GO:0050661">
    <property type="term" value="F:NADP binding"/>
    <property type="evidence" value="ECO:0007669"/>
    <property type="project" value="InterPro"/>
</dbReference>
<dbReference type="InterPro" id="IPR057326">
    <property type="entry name" value="KR_dom"/>
</dbReference>
<dbReference type="Gene3D" id="3.90.25.10">
    <property type="entry name" value="UDP-galactose 4-epimerase, domain 1"/>
    <property type="match status" value="1"/>
</dbReference>
<dbReference type="HAMAP" id="MF_01601">
    <property type="entry name" value="Heptose_epimerase"/>
    <property type="match status" value="1"/>
</dbReference>
<organism evidence="6 7">
    <name type="scientific">Denitrobaculum tricleocarpae</name>
    <dbReference type="NCBI Taxonomy" id="2591009"/>
    <lineage>
        <taxon>Bacteria</taxon>
        <taxon>Pseudomonadati</taxon>
        <taxon>Pseudomonadota</taxon>
        <taxon>Alphaproteobacteria</taxon>
        <taxon>Rhodospirillales</taxon>
        <taxon>Rhodospirillaceae</taxon>
        <taxon>Denitrobaculum</taxon>
    </lineage>
</organism>
<feature type="binding site" evidence="4">
    <location>
        <begin position="30"/>
        <end position="31"/>
    </location>
    <ligand>
        <name>NADP(+)</name>
        <dbReference type="ChEBI" id="CHEBI:58349"/>
    </ligand>
</feature>
<feature type="binding site" evidence="4">
    <location>
        <position position="89"/>
    </location>
    <ligand>
        <name>NADP(+)</name>
        <dbReference type="ChEBI" id="CHEBI:58349"/>
    </ligand>
</feature>
<name>A0A545U247_9PROT</name>
<feature type="binding site" evidence="4">
    <location>
        <position position="37"/>
    </location>
    <ligand>
        <name>NADP(+)</name>
        <dbReference type="ChEBI" id="CHEBI:58349"/>
    </ligand>
</feature>
<dbReference type="UniPathway" id="UPA00356">
    <property type="reaction ID" value="UER00440"/>
</dbReference>
<dbReference type="GO" id="GO:0005975">
    <property type="term" value="P:carbohydrate metabolic process"/>
    <property type="evidence" value="ECO:0007669"/>
    <property type="project" value="UniProtKB-UniRule"/>
</dbReference>
<dbReference type="NCBIfam" id="TIGR02197">
    <property type="entry name" value="heptose_epim"/>
    <property type="match status" value="1"/>
</dbReference>
<reference evidence="6 7" key="1">
    <citation type="submission" date="2019-06" db="EMBL/GenBank/DDBJ databases">
        <title>Whole genome sequence for Rhodospirillaceae sp. R148.</title>
        <authorList>
            <person name="Wang G."/>
        </authorList>
    </citation>
    <scope>NUCLEOTIDE SEQUENCE [LARGE SCALE GENOMIC DNA]</scope>
    <source>
        <strain evidence="6 7">R148</strain>
    </source>
</reference>
<gene>
    <name evidence="6" type="primary">rfaD</name>
    <name evidence="4" type="synonym">hldD</name>
    <name evidence="6" type="ORF">FKG95_02890</name>
</gene>
<evidence type="ECO:0000256" key="2">
    <source>
        <dbReference type="ARBA" id="ARBA00023235"/>
    </source>
</evidence>
<sequence>MILITGGAGFIGSNAVARLAERGERIIVCDWLGRGDKWRNIAKAEVEDVVPPEEIAGYLEELEHPLTAVIHLGAISATTEEDGDALMANNFRLSKFYWNLCAARRIPLIYASSAATYGDGALGFRDDASIDALARLQPLNGYGWSKHLFDRWVARQLRSEAPKPPQWAGLKFFNVYGPNEYHKGAQASVAAHLFRQLQAGEPATLFQSHHPDYADGGQLRDFVWVGDCVDVMMWLLDNPEVNGLFNLGTGAARSFADLARAVFAALEKPENIRYVPTPEAIRDKYQYFTEADMTRLRSAGYSKDFTTLEAGVESYVRDFLATPDAYR</sequence>
<comment type="function">
    <text evidence="4">Catalyzes the interconversion between ADP-D-glycero-beta-D-manno-heptose and ADP-L-glycero-beta-D-manno-heptose via an epimerization at carbon 6 of the heptose.</text>
</comment>
<comment type="pathway">
    <text evidence="4">Nucleotide-sugar biosynthesis; ADP-L-glycero-beta-D-manno-heptose biosynthesis; ADP-L-glycero-beta-D-manno-heptose from D-glycero-beta-D-manno-heptose 7-phosphate: step 4/4.</text>
</comment>
<dbReference type="RefSeq" id="WP_142894789.1">
    <property type="nucleotide sequence ID" value="NZ_ML660052.1"/>
</dbReference>
<comment type="catalytic activity">
    <reaction evidence="4">
        <text>ADP-D-glycero-beta-D-manno-heptose = ADP-L-glycero-beta-D-manno-heptose</text>
        <dbReference type="Rhea" id="RHEA:17577"/>
        <dbReference type="ChEBI" id="CHEBI:59967"/>
        <dbReference type="ChEBI" id="CHEBI:61506"/>
        <dbReference type="EC" id="5.1.3.20"/>
    </reaction>
</comment>
<dbReference type="EMBL" id="VHSH01000001">
    <property type="protein sequence ID" value="TQV83552.1"/>
    <property type="molecule type" value="Genomic_DNA"/>
</dbReference>
<comment type="caution">
    <text evidence="4">Lacks conserved residue(s) required for the propagation of feature annotation.</text>
</comment>
<feature type="binding site" evidence="4">
    <location>
        <position position="220"/>
    </location>
    <ligand>
        <name>substrate</name>
    </ligand>
</feature>
<evidence type="ECO:0000259" key="5">
    <source>
        <dbReference type="SMART" id="SM00822"/>
    </source>
</evidence>
<feature type="binding site" evidence="4">
    <location>
        <position position="192"/>
    </location>
    <ligand>
        <name>substrate</name>
    </ligand>
</feature>
<feature type="binding site" evidence="4">
    <location>
        <position position="174"/>
    </location>
    <ligand>
        <name>substrate</name>
    </ligand>
</feature>
<dbReference type="Gene3D" id="3.40.50.720">
    <property type="entry name" value="NAD(P)-binding Rossmann-like Domain"/>
    <property type="match status" value="1"/>
</dbReference>
<comment type="cofactor">
    <cofactor evidence="4">
        <name>NADP(+)</name>
        <dbReference type="ChEBI" id="CHEBI:58349"/>
    </cofactor>
    <text evidence="4">Binds 1 NADP(+) per subunit.</text>
</comment>
<comment type="domain">
    <text evidence="4">Contains a large N-terminal NADP-binding domain, and a smaller C-terminal substrate-binding domain.</text>
</comment>
<feature type="binding site" evidence="4">
    <location>
        <begin position="72"/>
        <end position="76"/>
    </location>
    <ligand>
        <name>NADP(+)</name>
        <dbReference type="ChEBI" id="CHEBI:58349"/>
    </ligand>
</feature>